<dbReference type="SMART" id="SM00388">
    <property type="entry name" value="HisKA"/>
    <property type="match status" value="1"/>
</dbReference>
<dbReference type="EC" id="2.7.13.3" evidence="3"/>
<evidence type="ECO:0000256" key="7">
    <source>
        <dbReference type="ARBA" id="ARBA00022692"/>
    </source>
</evidence>
<dbReference type="InterPro" id="IPR036097">
    <property type="entry name" value="HisK_dim/P_sf"/>
</dbReference>
<name>A0A5Q2Q9Q1_9GAMM</name>
<keyword evidence="14" id="KW-1185">Reference proteome</keyword>
<dbReference type="Proteomes" id="UP000388235">
    <property type="component" value="Chromosome"/>
</dbReference>
<evidence type="ECO:0000256" key="10">
    <source>
        <dbReference type="ARBA" id="ARBA00023012"/>
    </source>
</evidence>
<evidence type="ECO:0000256" key="8">
    <source>
        <dbReference type="ARBA" id="ARBA00022777"/>
    </source>
</evidence>
<keyword evidence="7 11" id="KW-0812">Transmembrane</keyword>
<dbReference type="Pfam" id="PF00512">
    <property type="entry name" value="HisKA"/>
    <property type="match status" value="1"/>
</dbReference>
<comment type="catalytic activity">
    <reaction evidence="1">
        <text>ATP + protein L-histidine = ADP + protein N-phospho-L-histidine.</text>
        <dbReference type="EC" id="2.7.13.3"/>
    </reaction>
</comment>
<dbReference type="SUPFAM" id="SSF55874">
    <property type="entry name" value="ATPase domain of HSP90 chaperone/DNA topoisomerase II/histidine kinase"/>
    <property type="match status" value="1"/>
</dbReference>
<dbReference type="Gene3D" id="1.10.287.130">
    <property type="match status" value="1"/>
</dbReference>
<dbReference type="InterPro" id="IPR050736">
    <property type="entry name" value="Sensor_HK_Regulatory"/>
</dbReference>
<dbReference type="RefSeq" id="WP_153713417.1">
    <property type="nucleotide sequence ID" value="NZ_CP045871.1"/>
</dbReference>
<evidence type="ECO:0000256" key="9">
    <source>
        <dbReference type="ARBA" id="ARBA00022989"/>
    </source>
</evidence>
<dbReference type="SMART" id="SM00387">
    <property type="entry name" value="HATPase_c"/>
    <property type="match status" value="1"/>
</dbReference>
<dbReference type="KEGG" id="llp:GH975_04700"/>
<dbReference type="GO" id="GO:0000155">
    <property type="term" value="F:phosphorelay sensor kinase activity"/>
    <property type="evidence" value="ECO:0007669"/>
    <property type="project" value="InterPro"/>
</dbReference>
<dbReference type="EMBL" id="CP045871">
    <property type="protein sequence ID" value="QGG79913.1"/>
    <property type="molecule type" value="Genomic_DNA"/>
</dbReference>
<dbReference type="Pfam" id="PF02518">
    <property type="entry name" value="HATPase_c"/>
    <property type="match status" value="1"/>
</dbReference>
<dbReference type="OrthoDB" id="2521613at2"/>
<organism evidence="13 14">
    <name type="scientific">Litorivicinus lipolyticus</name>
    <dbReference type="NCBI Taxonomy" id="418701"/>
    <lineage>
        <taxon>Bacteria</taxon>
        <taxon>Pseudomonadati</taxon>
        <taxon>Pseudomonadota</taxon>
        <taxon>Gammaproteobacteria</taxon>
        <taxon>Oceanospirillales</taxon>
        <taxon>Litorivicinaceae</taxon>
        <taxon>Litorivicinus</taxon>
    </lineage>
</organism>
<dbReference type="SUPFAM" id="SSF103190">
    <property type="entry name" value="Sensory domain-like"/>
    <property type="match status" value="2"/>
</dbReference>
<dbReference type="InterPro" id="IPR029151">
    <property type="entry name" value="Sensor-like_sf"/>
</dbReference>
<accession>A0A5Q2Q9Q1</accession>
<evidence type="ECO:0000256" key="2">
    <source>
        <dbReference type="ARBA" id="ARBA00004651"/>
    </source>
</evidence>
<keyword evidence="10" id="KW-0902">Two-component regulatory system</keyword>
<evidence type="ECO:0000313" key="13">
    <source>
        <dbReference type="EMBL" id="QGG79913.1"/>
    </source>
</evidence>
<dbReference type="AlphaFoldDB" id="A0A5Q2Q9Q1"/>
<keyword evidence="9 11" id="KW-1133">Transmembrane helix</keyword>
<dbReference type="PROSITE" id="PS50109">
    <property type="entry name" value="HIS_KIN"/>
    <property type="match status" value="1"/>
</dbReference>
<proteinExistence type="predicted"/>
<evidence type="ECO:0000256" key="11">
    <source>
        <dbReference type="SAM" id="Phobius"/>
    </source>
</evidence>
<dbReference type="PANTHER" id="PTHR43711:SF31">
    <property type="entry name" value="HISTIDINE KINASE"/>
    <property type="match status" value="1"/>
</dbReference>
<comment type="subcellular location">
    <subcellularLocation>
        <location evidence="2">Cell membrane</location>
        <topology evidence="2">Multi-pass membrane protein</topology>
    </subcellularLocation>
</comment>
<evidence type="ECO:0000256" key="1">
    <source>
        <dbReference type="ARBA" id="ARBA00000085"/>
    </source>
</evidence>
<feature type="transmembrane region" description="Helical" evidence="11">
    <location>
        <begin position="320"/>
        <end position="340"/>
    </location>
</feature>
<dbReference type="Gene3D" id="3.30.450.20">
    <property type="entry name" value="PAS domain"/>
    <property type="match status" value="2"/>
</dbReference>
<keyword evidence="6" id="KW-0808">Transferase</keyword>
<reference evidence="13 14" key="1">
    <citation type="submission" date="2019-11" db="EMBL/GenBank/DDBJ databases">
        <authorList>
            <person name="Khan S.A."/>
            <person name="Jeon C.O."/>
            <person name="Chun B.H."/>
        </authorList>
    </citation>
    <scope>NUCLEOTIDE SEQUENCE [LARGE SCALE GENOMIC DNA]</scope>
    <source>
        <strain evidence="13 14">IMCC 1097</strain>
    </source>
</reference>
<dbReference type="GO" id="GO:0005886">
    <property type="term" value="C:plasma membrane"/>
    <property type="evidence" value="ECO:0007669"/>
    <property type="project" value="UniProtKB-SubCell"/>
</dbReference>
<evidence type="ECO:0000256" key="4">
    <source>
        <dbReference type="ARBA" id="ARBA00022475"/>
    </source>
</evidence>
<dbReference type="SUPFAM" id="SSF47384">
    <property type="entry name" value="Homodimeric domain of signal transducing histidine kinase"/>
    <property type="match status" value="1"/>
</dbReference>
<keyword evidence="11" id="KW-0472">Membrane</keyword>
<evidence type="ECO:0000256" key="3">
    <source>
        <dbReference type="ARBA" id="ARBA00012438"/>
    </source>
</evidence>
<dbReference type="InterPro" id="IPR036890">
    <property type="entry name" value="HATPase_C_sf"/>
</dbReference>
<feature type="domain" description="Histidine kinase" evidence="12">
    <location>
        <begin position="395"/>
        <end position="602"/>
    </location>
</feature>
<dbReference type="CDD" id="cd00082">
    <property type="entry name" value="HisKA"/>
    <property type="match status" value="1"/>
</dbReference>
<keyword evidence="5" id="KW-0597">Phosphoprotein</keyword>
<evidence type="ECO:0000313" key="14">
    <source>
        <dbReference type="Proteomes" id="UP000388235"/>
    </source>
</evidence>
<dbReference type="Gene3D" id="3.30.565.10">
    <property type="entry name" value="Histidine kinase-like ATPase, C-terminal domain"/>
    <property type="match status" value="1"/>
</dbReference>
<evidence type="ECO:0000256" key="5">
    <source>
        <dbReference type="ARBA" id="ARBA00022553"/>
    </source>
</evidence>
<sequence>MTKTKKVRQQVIGFWWRRIMLPATLVLAAVVYGFGLSQYEIRLQQALAQHQRTVGETAVQLLIGVGRSIDLLVSMRREGSVVETLFSDENVAPSDGVFQGVIGRRRAVDQVRWIDENGDERLRLQRLTDDSVVRVPQDQLQNKLDRDYFQAALSMQPSWVWLSTIDLNEENGVVEQPVLPTLRLVTPIQDPSGRARGILVINERAYEYLDLVRRLAVADEHAYLVDQRGDYLVAPEFNKQWGRQLGHGASFATENPDGWAAVQSANEGVISTPSGYVAWQRVNTIEQQRRDVRLLAPDLTVMSVISRDQLAVMQADVRNVWLAVFTITWLVLAVGVHRWASLVDRNRRIRYLGKLEQAANADRDLRIARDAIEAAEGHARTLQRSNRDLDNFAFVAAHDLRSPVRSIRTYVDLLAEDAGDELSAVSREYVERLKGLSLDLDALLDGLVRYARVGRDESSPIRLALGALIAEIGREVLDARFTLDVEADDTVVLPRSVVDLIFRQLFLNVVHHHSRDQGRIRVRSARQGAFVRVSVADDGDGIGPEHWETVFGVFSTLSNKAERPGLGLALVRRAVESQGGEVWIEDSTSEGTTFVITLPADASIDSAQAGAARR</sequence>
<keyword evidence="4" id="KW-1003">Cell membrane</keyword>
<protein>
    <recommendedName>
        <fullName evidence="3">histidine kinase</fullName>
        <ecNumber evidence="3">2.7.13.3</ecNumber>
    </recommendedName>
</protein>
<dbReference type="InterPro" id="IPR005467">
    <property type="entry name" value="His_kinase_dom"/>
</dbReference>
<keyword evidence="8" id="KW-0418">Kinase</keyword>
<evidence type="ECO:0000256" key="6">
    <source>
        <dbReference type="ARBA" id="ARBA00022679"/>
    </source>
</evidence>
<dbReference type="Pfam" id="PF21623">
    <property type="entry name" value="HK_sensor_dom_bact"/>
    <property type="match status" value="1"/>
</dbReference>
<dbReference type="InterPro" id="IPR003661">
    <property type="entry name" value="HisK_dim/P_dom"/>
</dbReference>
<dbReference type="PRINTS" id="PR00344">
    <property type="entry name" value="BCTRLSENSOR"/>
</dbReference>
<dbReference type="PANTHER" id="PTHR43711">
    <property type="entry name" value="TWO-COMPONENT HISTIDINE KINASE"/>
    <property type="match status" value="1"/>
</dbReference>
<dbReference type="InterPro" id="IPR004358">
    <property type="entry name" value="Sig_transdc_His_kin-like_C"/>
</dbReference>
<dbReference type="InterPro" id="IPR003594">
    <property type="entry name" value="HATPase_dom"/>
</dbReference>
<evidence type="ECO:0000259" key="12">
    <source>
        <dbReference type="PROSITE" id="PS50109"/>
    </source>
</evidence>
<gene>
    <name evidence="13" type="ORF">GH975_04700</name>
</gene>
<dbReference type="InterPro" id="IPR048760">
    <property type="entry name" value="VP0354-like_sensor_dom"/>
</dbReference>